<sequence length="316" mass="35799">MTSVIIPCYNDEEYVRKAIHSALAQTYPNIEVIIIDDGSTDDSPEIIQSFGGQVRWEQQANQGAPTARNRGLELAEGKYVKFLDADDVLVENCIKRQVQQSERLPKDKKAVVFGDAIWVDEEGNELDGYDDLRGRKRDEDPVTHLLHSNPLTSCPLHRREYLQEVGGFDPSLPRSQEHDLHLRLALAGVEFVYEPGPTYYFRQHEGADRISGRSYAEQGLMTHYELVEHHAQLIEKHRGSLSSEIRQALGQLLWRHGRAILREGHEDVAQAYFDEAMRLADGRSCVVGSKPYRLLYQVGGPVVAERAMSVVKRVLP</sequence>
<organism evidence="2 3">
    <name type="scientific">Salinibacter ruber (strain M8)</name>
    <dbReference type="NCBI Taxonomy" id="761659"/>
    <lineage>
        <taxon>Bacteria</taxon>
        <taxon>Pseudomonadati</taxon>
        <taxon>Rhodothermota</taxon>
        <taxon>Rhodothermia</taxon>
        <taxon>Rhodothermales</taxon>
        <taxon>Salinibacteraceae</taxon>
        <taxon>Salinibacter</taxon>
    </lineage>
</organism>
<reference evidence="2 3" key="1">
    <citation type="journal article" date="2010" name="ISME J.">
        <title>Fine-scale evolution: genomic, phenotypic and ecological differentiation in two coexisting Salinibacter ruber strains.</title>
        <authorList>
            <person name="Pena A."/>
            <person name="Teeling H."/>
            <person name="Huerta-Cepas J."/>
            <person name="Santos F."/>
            <person name="Yarza P."/>
            <person name="Brito-Echeverria J."/>
            <person name="Lucio M."/>
            <person name="Schmitt-Kopplin P."/>
            <person name="Meseguer I."/>
            <person name="Schenowitz C."/>
            <person name="Dossat C."/>
            <person name="Barbe V."/>
            <person name="Dopazo J."/>
            <person name="Rossello-Mora R."/>
            <person name="Schuler M."/>
            <person name="Glockner F.O."/>
            <person name="Amann R."/>
            <person name="Gabaldon T."/>
            <person name="Anton J."/>
        </authorList>
    </citation>
    <scope>NUCLEOTIDE SEQUENCE [LARGE SCALE GENOMIC DNA]</scope>
    <source>
        <strain evidence="2 3">M8</strain>
    </source>
</reference>
<evidence type="ECO:0000259" key="1">
    <source>
        <dbReference type="Pfam" id="PF00535"/>
    </source>
</evidence>
<dbReference type="Gene3D" id="3.90.550.10">
    <property type="entry name" value="Spore Coat Polysaccharide Biosynthesis Protein SpsA, Chain A"/>
    <property type="match status" value="1"/>
</dbReference>
<evidence type="ECO:0000313" key="2">
    <source>
        <dbReference type="EMBL" id="CBH23178.1"/>
    </source>
</evidence>
<evidence type="ECO:0000313" key="3">
    <source>
        <dbReference type="Proteomes" id="UP000000933"/>
    </source>
</evidence>
<keyword evidence="2" id="KW-0808">Transferase</keyword>
<dbReference type="InterPro" id="IPR001173">
    <property type="entry name" value="Glyco_trans_2-like"/>
</dbReference>
<feature type="domain" description="Glycosyltransferase 2-like" evidence="1">
    <location>
        <begin position="3"/>
        <end position="165"/>
    </location>
</feature>
<protein>
    <submittedName>
        <fullName evidence="2">Glycosyl transferase, family 2</fullName>
    </submittedName>
</protein>
<dbReference type="PATRIC" id="fig|761659.10.peg.295"/>
<dbReference type="PANTHER" id="PTHR43685:SF2">
    <property type="entry name" value="GLYCOSYLTRANSFERASE 2-LIKE DOMAIN-CONTAINING PROTEIN"/>
    <property type="match status" value="1"/>
</dbReference>
<gene>
    <name evidence="2" type="primary">wcaA</name>
    <name evidence="2" type="ordered locus">SRM_00257</name>
</gene>
<dbReference type="KEGG" id="srm:SRM_00257"/>
<dbReference type="PANTHER" id="PTHR43685">
    <property type="entry name" value="GLYCOSYLTRANSFERASE"/>
    <property type="match status" value="1"/>
</dbReference>
<dbReference type="Pfam" id="PF00535">
    <property type="entry name" value="Glycos_transf_2"/>
    <property type="match status" value="1"/>
</dbReference>
<dbReference type="SUPFAM" id="SSF53448">
    <property type="entry name" value="Nucleotide-diphospho-sugar transferases"/>
    <property type="match status" value="1"/>
</dbReference>
<dbReference type="AlphaFoldDB" id="D5H573"/>
<accession>D5H573</accession>
<reference evidence="3" key="2">
    <citation type="submission" date="2010-04" db="EMBL/GenBank/DDBJ databases">
        <title>Genome sequence of Salinibacter ruber M8.</title>
        <authorList>
            <consortium name="Genoscope"/>
        </authorList>
    </citation>
    <scope>NUCLEOTIDE SEQUENCE [LARGE SCALE GENOMIC DNA]</scope>
    <source>
        <strain evidence="3">M8</strain>
    </source>
</reference>
<dbReference type="EMBL" id="FP565814">
    <property type="protein sequence ID" value="CBH23178.1"/>
    <property type="molecule type" value="Genomic_DNA"/>
</dbReference>
<proteinExistence type="predicted"/>
<dbReference type="Proteomes" id="UP000000933">
    <property type="component" value="Chromosome"/>
</dbReference>
<dbReference type="InterPro" id="IPR050834">
    <property type="entry name" value="Glycosyltransf_2"/>
</dbReference>
<dbReference type="RefSeq" id="WP_013060746.1">
    <property type="nucleotide sequence ID" value="NC_014032.1"/>
</dbReference>
<dbReference type="GO" id="GO:0016740">
    <property type="term" value="F:transferase activity"/>
    <property type="evidence" value="ECO:0007669"/>
    <property type="project" value="UniProtKB-KW"/>
</dbReference>
<dbReference type="HOGENOM" id="CLU_025996_0_0_10"/>
<name>D5H573_SALRM</name>
<dbReference type="InterPro" id="IPR029044">
    <property type="entry name" value="Nucleotide-diphossugar_trans"/>
</dbReference>